<evidence type="ECO:0000313" key="6">
    <source>
        <dbReference type="Proteomes" id="UP000006038"/>
    </source>
</evidence>
<reference evidence="5" key="1">
    <citation type="submission" date="2013-04" db="UniProtKB">
        <authorList>
            <consortium name="EnsemblPlants"/>
        </authorList>
    </citation>
    <scope>IDENTIFICATION</scope>
</reference>
<dbReference type="Gramene" id="OB02G27310.1">
    <property type="protein sequence ID" value="OB02G27310.1"/>
    <property type="gene ID" value="OB02G27310"/>
</dbReference>
<dbReference type="InterPro" id="IPR040324">
    <property type="entry name" value="WDR44/Dgr2"/>
</dbReference>
<evidence type="ECO:0000313" key="5">
    <source>
        <dbReference type="EnsemblPlants" id="OB02G27310.1"/>
    </source>
</evidence>
<keyword evidence="2" id="KW-0677">Repeat</keyword>
<name>J3LDL4_ORYBR</name>
<dbReference type="eggNOG" id="KOG0283">
    <property type="taxonomic scope" value="Eukaryota"/>
</dbReference>
<dbReference type="AlphaFoldDB" id="J3LDL4"/>
<evidence type="ECO:0000256" key="1">
    <source>
        <dbReference type="ARBA" id="ARBA00022574"/>
    </source>
</evidence>
<dbReference type="Proteomes" id="UP000006038">
    <property type="component" value="Unassembled WGS sequence"/>
</dbReference>
<feature type="repeat" description="WD" evidence="3">
    <location>
        <begin position="499"/>
        <end position="531"/>
    </location>
</feature>
<dbReference type="HOGENOM" id="CLU_009835_1_1_1"/>
<accession>J3LDL4</accession>
<dbReference type="EnsemblPlants" id="OB02G27310.1">
    <property type="protein sequence ID" value="OB02G27310.1"/>
    <property type="gene ID" value="OB02G27310"/>
</dbReference>
<keyword evidence="6" id="KW-1185">Reference proteome</keyword>
<organism evidence="5">
    <name type="scientific">Oryza brachyantha</name>
    <name type="common">malo sina</name>
    <dbReference type="NCBI Taxonomy" id="4533"/>
    <lineage>
        <taxon>Eukaryota</taxon>
        <taxon>Viridiplantae</taxon>
        <taxon>Streptophyta</taxon>
        <taxon>Embryophyta</taxon>
        <taxon>Tracheophyta</taxon>
        <taxon>Spermatophyta</taxon>
        <taxon>Magnoliopsida</taxon>
        <taxon>Liliopsida</taxon>
        <taxon>Poales</taxon>
        <taxon>Poaceae</taxon>
        <taxon>BOP clade</taxon>
        <taxon>Oryzoideae</taxon>
        <taxon>Oryzeae</taxon>
        <taxon>Oryzinae</taxon>
        <taxon>Oryza</taxon>
    </lineage>
</organism>
<sequence>MADLGNVAHRISRARTGVVGDARGFKRAGFMRPRPNFISVEEERRLNYAAAAASSSPSSSSWLAARRAGSDMAGRRRCRFFGIRVAWAAPAAAAAAGFPFPDVTARLPARTALQKGVFFLAIGCRRIGCHAIIGNRTEHLQASELASPPAHSGSDFPVLVVNKPFGLRSDSGGEDDVFFDACDDDIIRGHSAAEIGSSLSPAGCTTGTEAGYELWAGEPTMSVRERRQRFLKGMGFLEPGPTGAVFPQWLAEITTNDCSFHDLEERISSICSSFRSCFSDGVLAETAAPSTRDMDNCNGRRSAARDHEGGGQHNVLSEILEEVGSDEILAPDDDVAGSSPVARRFLRSRSSGRSHASGDPRQGEFRSLWGSFRRKKDAARAPMDDVHARSSNSGALCRTKVHHQNKKWMDFTAVYMCQEIQAHEGLIRVMKFSSSGWHLASGGEDCVVRVWQITEIESSANLYVRDPEDMDKNKGLKTKPLAIIPNKVFSITETPLHEFHGHGSDILDLAWSKSDFLLSSSKDTTIRMWKVGWDDCLAVFRHGEYVTCVDFNPVDERYFVSGSIDGKVRVWDVSDKRVVDWDDIKDIITAISYQPDGKGFVVGSVKGKCRFYDQSGKNIERGKLMRIKRRKWFAAANRITNIQFSKGHPSRMIIASKDHKIRVYEGLKFTQKFQGQWKSKALVPPSLTPDGRYLISAGSDSNVRIWSFDGGRRRRAVCSRELFFSEGVTAVAPWERAAAASGRRSSAAADAPTLCYDRERCSFGTWFLAPDGPRASAATWPEEKLLPSLRYVNCAGMDDCRAKVAAAWNTVVVTGSRGGAIRAFHNYGLPVRL</sequence>
<proteinExistence type="predicted"/>
<dbReference type="CDD" id="cd00200">
    <property type="entry name" value="WD40"/>
    <property type="match status" value="1"/>
</dbReference>
<dbReference type="Pfam" id="PF00400">
    <property type="entry name" value="WD40"/>
    <property type="match status" value="4"/>
</dbReference>
<evidence type="ECO:0000256" key="2">
    <source>
        <dbReference type="ARBA" id="ARBA00022737"/>
    </source>
</evidence>
<evidence type="ECO:0000256" key="4">
    <source>
        <dbReference type="SAM" id="MobiDB-lite"/>
    </source>
</evidence>
<dbReference type="PROSITE" id="PS50082">
    <property type="entry name" value="WD_REPEATS_2"/>
    <property type="match status" value="4"/>
</dbReference>
<feature type="repeat" description="WD" evidence="3">
    <location>
        <begin position="539"/>
        <end position="581"/>
    </location>
</feature>
<dbReference type="PANTHER" id="PTHR14221:SF42">
    <property type="entry name" value="TRANSDUCIN_WD40 REPEAT-LIKE SUPERFAMILY PROTEIN"/>
    <property type="match status" value="1"/>
</dbReference>
<dbReference type="PROSITE" id="PS50294">
    <property type="entry name" value="WD_REPEATS_REGION"/>
    <property type="match status" value="3"/>
</dbReference>
<dbReference type="SUPFAM" id="SSF50978">
    <property type="entry name" value="WD40 repeat-like"/>
    <property type="match status" value="1"/>
</dbReference>
<protein>
    <submittedName>
        <fullName evidence="5">Uncharacterized protein</fullName>
    </submittedName>
</protein>
<dbReference type="InterPro" id="IPR001680">
    <property type="entry name" value="WD40_rpt"/>
</dbReference>
<dbReference type="InterPro" id="IPR020472">
    <property type="entry name" value="WD40_PAC1"/>
</dbReference>
<dbReference type="InterPro" id="IPR015943">
    <property type="entry name" value="WD40/YVTN_repeat-like_dom_sf"/>
</dbReference>
<dbReference type="SMART" id="SM00320">
    <property type="entry name" value="WD40"/>
    <property type="match status" value="6"/>
</dbReference>
<dbReference type="PANTHER" id="PTHR14221">
    <property type="entry name" value="WD REPEAT DOMAIN 44"/>
    <property type="match status" value="1"/>
</dbReference>
<feature type="region of interest" description="Disordered" evidence="4">
    <location>
        <begin position="290"/>
        <end position="311"/>
    </location>
</feature>
<dbReference type="STRING" id="4533.J3LDL4"/>
<dbReference type="OMA" id="TQKFQGQ"/>
<dbReference type="PRINTS" id="PR00320">
    <property type="entry name" value="GPROTEINBRPT"/>
</dbReference>
<feature type="repeat" description="WD" evidence="3">
    <location>
        <begin position="686"/>
        <end position="716"/>
    </location>
</feature>
<evidence type="ECO:0000256" key="3">
    <source>
        <dbReference type="PROSITE-ProRule" id="PRU00221"/>
    </source>
</evidence>
<dbReference type="InterPro" id="IPR036322">
    <property type="entry name" value="WD40_repeat_dom_sf"/>
</dbReference>
<feature type="repeat" description="WD" evidence="3">
    <location>
        <begin position="420"/>
        <end position="461"/>
    </location>
</feature>
<dbReference type="Gene3D" id="2.130.10.10">
    <property type="entry name" value="YVTN repeat-like/Quinoprotein amine dehydrogenase"/>
    <property type="match status" value="2"/>
</dbReference>
<keyword evidence="1 3" id="KW-0853">WD repeat</keyword>